<evidence type="ECO:0000259" key="1">
    <source>
        <dbReference type="Pfam" id="PF20037"/>
    </source>
</evidence>
<evidence type="ECO:0000313" key="2">
    <source>
        <dbReference type="EMBL" id="RIO46194.1"/>
    </source>
</evidence>
<dbReference type="InterPro" id="IPR045515">
    <property type="entry name" value="DUF6440"/>
</dbReference>
<evidence type="ECO:0000313" key="3">
    <source>
        <dbReference type="Proteomes" id="UP000285625"/>
    </source>
</evidence>
<sequence>MFKNDKNERFHVEKCSHAKGISCYILTDKETGIQYLSNWTGAGGGITPLLDKNGHISKVDPSTLT</sequence>
<accession>A0A2T4R493</accession>
<dbReference type="RefSeq" id="WP_107633415.1">
    <property type="nucleotide sequence ID" value="NZ_CP170222.1"/>
</dbReference>
<feature type="domain" description="DUF6440" evidence="1">
    <location>
        <begin position="9"/>
        <end position="55"/>
    </location>
</feature>
<dbReference type="EMBL" id="QXVO01000012">
    <property type="protein sequence ID" value="RIO46194.1"/>
    <property type="molecule type" value="Genomic_DNA"/>
</dbReference>
<reference evidence="2 3" key="1">
    <citation type="journal article" date="2016" name="Front. Microbiol.">
        <title>Comprehensive Phylogenetic Analysis of Bovine Non-aureus Staphylococci Species Based on Whole-Genome Sequencing.</title>
        <authorList>
            <person name="Naushad S."/>
            <person name="Barkema H.W."/>
            <person name="Luby C."/>
            <person name="Condas L.A."/>
            <person name="Nobrega D.B."/>
            <person name="Carson D.A."/>
            <person name="De Buck J."/>
        </authorList>
    </citation>
    <scope>NUCLEOTIDE SEQUENCE [LARGE SCALE GENOMIC DNA]</scope>
    <source>
        <strain evidence="2 3">SNUC 5959</strain>
    </source>
</reference>
<dbReference type="Pfam" id="PF20037">
    <property type="entry name" value="DUF6440"/>
    <property type="match status" value="1"/>
</dbReference>
<protein>
    <recommendedName>
        <fullName evidence="1">DUF6440 domain-containing protein</fullName>
    </recommendedName>
</protein>
<comment type="caution">
    <text evidence="2">The sequence shown here is derived from an EMBL/GenBank/DDBJ whole genome shotgun (WGS) entry which is preliminary data.</text>
</comment>
<gene>
    <name evidence="2" type="ORF">BUZ57_05440</name>
</gene>
<dbReference type="Proteomes" id="UP000285625">
    <property type="component" value="Unassembled WGS sequence"/>
</dbReference>
<dbReference type="AlphaFoldDB" id="A0A2T4R493"/>
<name>A0A2T4R493_STAHY</name>
<organism evidence="2 3">
    <name type="scientific">Staphylococcus hyicus</name>
    <dbReference type="NCBI Taxonomy" id="1284"/>
    <lineage>
        <taxon>Bacteria</taxon>
        <taxon>Bacillati</taxon>
        <taxon>Bacillota</taxon>
        <taxon>Bacilli</taxon>
        <taxon>Bacillales</taxon>
        <taxon>Staphylococcaceae</taxon>
        <taxon>Staphylococcus</taxon>
    </lineage>
</organism>
<proteinExistence type="predicted"/>